<proteinExistence type="predicted"/>
<sequence length="81" mass="9729">MERASRKRRFDQHCQFFRKLRRLAHQLQIHQEEYTLLTAQQTPNHDTEVRYTARVNAPRGRTLTEIKGVDVLHVTVKFLQD</sequence>
<name>A0A5B8MLS5_9CHLO</name>
<gene>
    <name evidence="1" type="ORF">A3770_05p39940</name>
</gene>
<dbReference type="EMBL" id="CP031038">
    <property type="protein sequence ID" value="QDZ21476.1"/>
    <property type="molecule type" value="Genomic_DNA"/>
</dbReference>
<keyword evidence="2" id="KW-1185">Reference proteome</keyword>
<reference evidence="1 2" key="1">
    <citation type="submission" date="2018-07" db="EMBL/GenBank/DDBJ databases">
        <title>The complete nuclear genome of the prasinophyte Chloropicon primus (CCMP1205).</title>
        <authorList>
            <person name="Pombert J.-F."/>
            <person name="Otis C."/>
            <person name="Turmel M."/>
            <person name="Lemieux C."/>
        </authorList>
    </citation>
    <scope>NUCLEOTIDE SEQUENCE [LARGE SCALE GENOMIC DNA]</scope>
    <source>
        <strain evidence="1 2">CCMP1205</strain>
    </source>
</reference>
<dbReference type="Proteomes" id="UP000316726">
    <property type="component" value="Chromosome 5"/>
</dbReference>
<protein>
    <submittedName>
        <fullName evidence="1">Uncharacterized protein</fullName>
    </submittedName>
</protein>
<dbReference type="AlphaFoldDB" id="A0A5B8MLS5"/>
<evidence type="ECO:0000313" key="1">
    <source>
        <dbReference type="EMBL" id="QDZ21476.1"/>
    </source>
</evidence>
<evidence type="ECO:0000313" key="2">
    <source>
        <dbReference type="Proteomes" id="UP000316726"/>
    </source>
</evidence>
<accession>A0A5B8MLS5</accession>
<organism evidence="1 2">
    <name type="scientific">Chloropicon primus</name>
    <dbReference type="NCBI Taxonomy" id="1764295"/>
    <lineage>
        <taxon>Eukaryota</taxon>
        <taxon>Viridiplantae</taxon>
        <taxon>Chlorophyta</taxon>
        <taxon>Chloropicophyceae</taxon>
        <taxon>Chloropicales</taxon>
        <taxon>Chloropicaceae</taxon>
        <taxon>Chloropicon</taxon>
    </lineage>
</organism>